<accession>A0A0L6CNY9</accession>
<dbReference type="EC" id="2.3.1.266" evidence="3"/>
<comment type="function">
    <text evidence="3">Acetylates the N-terminal alanine of ribosomal protein bS18.</text>
</comment>
<name>A0A0L6CNY9_9MICO</name>
<keyword evidence="2" id="KW-0012">Acyltransferase</keyword>
<dbReference type="InterPro" id="IPR016181">
    <property type="entry name" value="Acyl_CoA_acyltransferase"/>
</dbReference>
<dbReference type="PATRIC" id="fig|1631356.3.peg.2657"/>
<dbReference type="Proteomes" id="UP000037397">
    <property type="component" value="Unassembled WGS sequence"/>
</dbReference>
<dbReference type="SUPFAM" id="SSF55729">
    <property type="entry name" value="Acyl-CoA N-acyltransferases (Nat)"/>
    <property type="match status" value="1"/>
</dbReference>
<dbReference type="PANTHER" id="PTHR43877">
    <property type="entry name" value="AMINOALKYLPHOSPHONATE N-ACETYLTRANSFERASE-RELATED-RELATED"/>
    <property type="match status" value="1"/>
</dbReference>
<dbReference type="Gene3D" id="3.40.630.30">
    <property type="match status" value="1"/>
</dbReference>
<dbReference type="InterPro" id="IPR000182">
    <property type="entry name" value="GNAT_dom"/>
</dbReference>
<keyword evidence="1 5" id="KW-0808">Transferase</keyword>
<dbReference type="InterPro" id="IPR050832">
    <property type="entry name" value="Bact_Acetyltransf"/>
</dbReference>
<evidence type="ECO:0000313" key="6">
    <source>
        <dbReference type="Proteomes" id="UP000037397"/>
    </source>
</evidence>
<evidence type="ECO:0000259" key="4">
    <source>
        <dbReference type="PROSITE" id="PS51186"/>
    </source>
</evidence>
<dbReference type="NCBIfam" id="TIGR01575">
    <property type="entry name" value="rimI"/>
    <property type="match status" value="1"/>
</dbReference>
<keyword evidence="3" id="KW-0963">Cytoplasm</keyword>
<evidence type="ECO:0000256" key="2">
    <source>
        <dbReference type="ARBA" id="ARBA00023315"/>
    </source>
</evidence>
<proteinExistence type="inferred from homology"/>
<dbReference type="CDD" id="cd04301">
    <property type="entry name" value="NAT_SF"/>
    <property type="match status" value="1"/>
</dbReference>
<reference evidence="6" key="1">
    <citation type="submission" date="2015-03" db="EMBL/GenBank/DDBJ databases">
        <title>Luteipulveratus halotolerans sp. nov., a novel actinobacterium (Dermacoccaceae) from Sarawak, Malaysia.</title>
        <authorList>
            <person name="Juboi H."/>
            <person name="Basik A."/>
            <person name="Shamsul S.S."/>
            <person name="Arnold P."/>
            <person name="Schmitt E.K."/>
            <person name="Sanglier J.-J."/>
            <person name="Yeo T."/>
        </authorList>
    </citation>
    <scope>NUCLEOTIDE SEQUENCE [LARGE SCALE GENOMIC DNA]</scope>
    <source>
        <strain evidence="6">C296001</strain>
    </source>
</reference>
<dbReference type="GO" id="GO:0005737">
    <property type="term" value="C:cytoplasm"/>
    <property type="evidence" value="ECO:0007669"/>
    <property type="project" value="UniProtKB-SubCell"/>
</dbReference>
<dbReference type="STRING" id="1631356.VV01_13510"/>
<sequence length="145" mass="15880">MRWGDIDTLVSLEQALFAGDAWTAESWWGELAGRPRRAYVVAESAGDLVGYAGVDQGGDVADVMTVAVAPAAQGAGLGQRLMDWMTATVRDSGAESLLLEVRADNDAARKLYDRNGFEQISVRRRYYGDVDAVILRRLLKEEDRG</sequence>
<feature type="domain" description="N-acetyltransferase" evidence="4">
    <location>
        <begin position="1"/>
        <end position="140"/>
    </location>
</feature>
<dbReference type="EMBL" id="LAIR01000002">
    <property type="protein sequence ID" value="KNX39471.1"/>
    <property type="molecule type" value="Genomic_DNA"/>
</dbReference>
<evidence type="ECO:0000256" key="1">
    <source>
        <dbReference type="ARBA" id="ARBA00022679"/>
    </source>
</evidence>
<organism evidence="5 6">
    <name type="scientific">Luteipulveratus halotolerans</name>
    <dbReference type="NCBI Taxonomy" id="1631356"/>
    <lineage>
        <taxon>Bacteria</taxon>
        <taxon>Bacillati</taxon>
        <taxon>Actinomycetota</taxon>
        <taxon>Actinomycetes</taxon>
        <taxon>Micrococcales</taxon>
        <taxon>Dermacoccaceae</taxon>
        <taxon>Luteipulveratus</taxon>
    </lineage>
</organism>
<protein>
    <recommendedName>
        <fullName evidence="3">[Ribosomal protein bS18]-alanine N-acetyltransferase</fullName>
        <ecNumber evidence="3">2.3.1.266</ecNumber>
    </recommendedName>
</protein>
<dbReference type="Pfam" id="PF00583">
    <property type="entry name" value="Acetyltransf_1"/>
    <property type="match status" value="1"/>
</dbReference>
<dbReference type="AlphaFoldDB" id="A0A0L6CNY9"/>
<dbReference type="PANTHER" id="PTHR43877:SF2">
    <property type="entry name" value="AMINOALKYLPHOSPHONATE N-ACETYLTRANSFERASE-RELATED"/>
    <property type="match status" value="1"/>
</dbReference>
<dbReference type="OrthoDB" id="529907at2"/>
<comment type="similarity">
    <text evidence="3">Belongs to the acetyltransferase family. RimI subfamily.</text>
</comment>
<keyword evidence="6" id="KW-1185">Reference proteome</keyword>
<evidence type="ECO:0000256" key="3">
    <source>
        <dbReference type="RuleBase" id="RU363094"/>
    </source>
</evidence>
<comment type="caution">
    <text evidence="5">The sequence shown here is derived from an EMBL/GenBank/DDBJ whole genome shotgun (WGS) entry which is preliminary data.</text>
</comment>
<comment type="catalytic activity">
    <reaction evidence="3">
        <text>N-terminal L-alanyl-[ribosomal protein bS18] + acetyl-CoA = N-terminal N(alpha)-acetyl-L-alanyl-[ribosomal protein bS18] + CoA + H(+)</text>
        <dbReference type="Rhea" id="RHEA:43756"/>
        <dbReference type="Rhea" id="RHEA-COMP:10676"/>
        <dbReference type="Rhea" id="RHEA-COMP:10677"/>
        <dbReference type="ChEBI" id="CHEBI:15378"/>
        <dbReference type="ChEBI" id="CHEBI:57287"/>
        <dbReference type="ChEBI" id="CHEBI:57288"/>
        <dbReference type="ChEBI" id="CHEBI:64718"/>
        <dbReference type="ChEBI" id="CHEBI:83683"/>
        <dbReference type="EC" id="2.3.1.266"/>
    </reaction>
</comment>
<dbReference type="InterPro" id="IPR006464">
    <property type="entry name" value="AcTrfase_RimI/Ard1"/>
</dbReference>
<gene>
    <name evidence="5" type="ORF">VV01_13510</name>
</gene>
<evidence type="ECO:0000313" key="5">
    <source>
        <dbReference type="EMBL" id="KNX39471.1"/>
    </source>
</evidence>
<dbReference type="GO" id="GO:0008999">
    <property type="term" value="F:protein-N-terminal-alanine acetyltransferase activity"/>
    <property type="evidence" value="ECO:0007669"/>
    <property type="project" value="UniProtKB-EC"/>
</dbReference>
<dbReference type="PROSITE" id="PS51186">
    <property type="entry name" value="GNAT"/>
    <property type="match status" value="1"/>
</dbReference>
<comment type="subcellular location">
    <subcellularLocation>
        <location evidence="3">Cytoplasm</location>
    </subcellularLocation>
</comment>